<feature type="region of interest" description="Disordered" evidence="1">
    <location>
        <begin position="558"/>
        <end position="593"/>
    </location>
</feature>
<accession>A0A0T5NXM8</accession>
<evidence type="ECO:0000313" key="2">
    <source>
        <dbReference type="EMBL" id="KRS13667.1"/>
    </source>
</evidence>
<feature type="compositionally biased region" description="Basic residues" evidence="1">
    <location>
        <begin position="558"/>
        <end position="574"/>
    </location>
</feature>
<sequence length="646" mass="71359">MFDFDIARQKGMALEIPVTGTARTRIGELYVTGVKSRDAAGQTLTPAVAATLLDGLLDSQLHDWGAGFVPTGTATNNTSDVAAGWSQYDTDPEAIYLRNVVERVTDPAAPAQMAAHGDDALLPRGALVGSEESRKSYRRLGRALGLGNGSALKRYDHRTLDEASAFEAMNAALWPVTWGETLTTMMAGPDGNHLTDATRQWARRWFRDTVKGGPYLPSIRIGNSPYGILPVQSITRGLTQSIPDAGGSDIQREAILKWTIEEAYHEWYAAAPRVLRMAERPEGLQGFGAPGERLLEILRQDPNPAHFALEKAVDTTGRIEFQYEIRKRVFDPTIRTDTYLDLYRRRDGSDMRLMLEAIWRRAGRVLFDDWPAAFSSYAHQKRVLLEKRALLDDTSHGRASIWDYQPSPLMSFLSPGHLRHHAYDTCIGYLDDLIEILDRHMEGNALFRSLFGTAGGAFKGAIGETTKDAAQVFLAFEDKNETWHPDDFVRIRAGADTVAPANYFEMSDAEKLKAPSFEPLQSGLRMGGGEAISGGAFEAVTDVEEIVIDPELNQYLGRTRRKAPTRRATPRRRNAPQARADDPLFKPALSVDPAARTRPAPAFQFREPTFEVAEATGELAAGRMTRSATVALVPCGDAVTNRPERD</sequence>
<proteinExistence type="predicted"/>
<dbReference type="Proteomes" id="UP000051295">
    <property type="component" value="Unassembled WGS sequence"/>
</dbReference>
<dbReference type="PATRIC" id="fig|1641875.4.peg.2711"/>
<name>A0A0T5NXM8_9RHOB</name>
<dbReference type="RefSeq" id="WP_057790365.1">
    <property type="nucleotide sequence ID" value="NZ_LAXJ01000003.1"/>
</dbReference>
<evidence type="ECO:0000313" key="3">
    <source>
        <dbReference type="Proteomes" id="UP000051295"/>
    </source>
</evidence>
<dbReference type="STRING" id="1641875.XM53_03510"/>
<evidence type="ECO:0000256" key="1">
    <source>
        <dbReference type="SAM" id="MobiDB-lite"/>
    </source>
</evidence>
<dbReference type="EMBL" id="LAXJ01000003">
    <property type="protein sequence ID" value="KRS13667.1"/>
    <property type="molecule type" value="Genomic_DNA"/>
</dbReference>
<protein>
    <submittedName>
        <fullName evidence="2">Uncharacterized protein</fullName>
    </submittedName>
</protein>
<gene>
    <name evidence="2" type="ORF">XM53_03510</name>
</gene>
<dbReference type="AlphaFoldDB" id="A0A0T5NXM8"/>
<comment type="caution">
    <text evidence="2">The sequence shown here is derived from an EMBL/GenBank/DDBJ whole genome shotgun (WGS) entry which is preliminary data.</text>
</comment>
<dbReference type="OrthoDB" id="9757728at2"/>
<organism evidence="2 3">
    <name type="scientific">Roseovarius atlanticus</name>
    <dbReference type="NCBI Taxonomy" id="1641875"/>
    <lineage>
        <taxon>Bacteria</taxon>
        <taxon>Pseudomonadati</taxon>
        <taxon>Pseudomonadota</taxon>
        <taxon>Alphaproteobacteria</taxon>
        <taxon>Rhodobacterales</taxon>
        <taxon>Roseobacteraceae</taxon>
        <taxon>Roseovarius</taxon>
    </lineage>
</organism>
<keyword evidence="3" id="KW-1185">Reference proteome</keyword>
<reference evidence="2 3" key="1">
    <citation type="submission" date="2015-04" db="EMBL/GenBank/DDBJ databases">
        <title>The draft genome sequence of Roseovarius sp.R12b.</title>
        <authorList>
            <person name="Li G."/>
            <person name="Lai Q."/>
            <person name="Shao Z."/>
            <person name="Yan P."/>
        </authorList>
    </citation>
    <scope>NUCLEOTIDE SEQUENCE [LARGE SCALE GENOMIC DNA]</scope>
    <source>
        <strain evidence="2 3">R12B</strain>
    </source>
</reference>